<dbReference type="PANTHER" id="PTHR11937">
    <property type="entry name" value="ACTIN"/>
    <property type="match status" value="1"/>
</dbReference>
<evidence type="ECO:0000256" key="1">
    <source>
        <dbReference type="ARBA" id="ARBA00004245"/>
    </source>
</evidence>
<dbReference type="Gene3D" id="2.30.36.70">
    <property type="entry name" value="Actin, Chain A, domain 2"/>
    <property type="match status" value="1"/>
</dbReference>
<dbReference type="AlphaFoldDB" id="A0A2G2WJ60"/>
<feature type="compositionally biased region" description="Basic and acidic residues" evidence="5">
    <location>
        <begin position="310"/>
        <end position="327"/>
    </location>
</feature>
<evidence type="ECO:0000313" key="7">
    <source>
        <dbReference type="Proteomes" id="UP000224567"/>
    </source>
</evidence>
<evidence type="ECO:0000313" key="6">
    <source>
        <dbReference type="EMBL" id="PHT45274.1"/>
    </source>
</evidence>
<comment type="similarity">
    <text evidence="2">Belongs to the actin family.</text>
</comment>
<dbReference type="PROSITE" id="PS00406">
    <property type="entry name" value="ACTINS_1"/>
    <property type="match status" value="1"/>
</dbReference>
<keyword evidence="7" id="KW-1185">Reference proteome</keyword>
<feature type="region of interest" description="Disordered" evidence="5">
    <location>
        <begin position="303"/>
        <end position="327"/>
    </location>
</feature>
<dbReference type="Gene3D" id="3.90.640.10">
    <property type="entry name" value="Actin, Chain A, domain 4"/>
    <property type="match status" value="1"/>
</dbReference>
<dbReference type="InterPro" id="IPR004000">
    <property type="entry name" value="Actin"/>
</dbReference>
<dbReference type="Gene3D" id="3.30.420.40">
    <property type="match status" value="1"/>
</dbReference>
<sequence>MAFRLLERMLMGQVTLDDFLTAIKRHPLDDYDDQGGSRDLHELMLPKKDSKKTSHEHKFEGLHEFLFKNSKVNKDLTQWRNLISLPWIDGYFMTRKRALGNMLSAMKRSHPTSWVYPLAWSELVSYRFSNSSNNIIPLVNALLNESYLKRKDMMCFKCLVLSYFKVMFEGNFDENGVLISFLSYRFAYDDDHVWVENSFCVNRGCLGRKHNVHPNELTHSLVIPTFSDLVIRFLEYLASLTYGKTLYETHLLHRFETNILQERENDIIQIASGLIERMIMGQVTLDVSLMAIKRHPLDSYDDQGGLRNVTEAKGRKNGDKKPPEKRKFAPSTLEVGFAGDDSPGAVFQSIVSRSRHTGVMVGMGQKDVYVGEEAQCRRGMYVPKQAVLSLYISGRTTGIVLDIGGNVSRTIPVYEGHALPHAISWFDLGGDQLSHYLVKIFLDSARLDLLRTIYIDIFLSQTKGTGRVKLQGGNIRKFQL</sequence>
<comment type="subcellular location">
    <subcellularLocation>
        <location evidence="1">Cytoplasm</location>
        <location evidence="1">Cytoskeleton</location>
    </subcellularLocation>
</comment>
<keyword evidence="4" id="KW-0067">ATP-binding</keyword>
<dbReference type="InterPro" id="IPR004001">
    <property type="entry name" value="Actin_CS"/>
</dbReference>
<reference evidence="6 7" key="1">
    <citation type="journal article" date="2017" name="Genome Biol.">
        <title>New reference genome sequences of hot pepper reveal the massive evolution of plant disease-resistance genes by retroduplication.</title>
        <authorList>
            <person name="Kim S."/>
            <person name="Park J."/>
            <person name="Yeom S.I."/>
            <person name="Kim Y.M."/>
            <person name="Seo E."/>
            <person name="Kim K.T."/>
            <person name="Kim M.S."/>
            <person name="Lee J.M."/>
            <person name="Cheong K."/>
            <person name="Shin H.S."/>
            <person name="Kim S.B."/>
            <person name="Han K."/>
            <person name="Lee J."/>
            <person name="Park M."/>
            <person name="Lee H.A."/>
            <person name="Lee H.Y."/>
            <person name="Lee Y."/>
            <person name="Oh S."/>
            <person name="Lee J.H."/>
            <person name="Choi E."/>
            <person name="Choi E."/>
            <person name="Lee S.E."/>
            <person name="Jeon J."/>
            <person name="Kim H."/>
            <person name="Choi G."/>
            <person name="Song H."/>
            <person name="Lee J."/>
            <person name="Lee S.C."/>
            <person name="Kwon J.K."/>
            <person name="Lee H.Y."/>
            <person name="Koo N."/>
            <person name="Hong Y."/>
            <person name="Kim R.W."/>
            <person name="Kang W.H."/>
            <person name="Huh J.H."/>
            <person name="Kang B.C."/>
            <person name="Yang T.J."/>
            <person name="Lee Y.H."/>
            <person name="Bennetzen J.L."/>
            <person name="Choi D."/>
        </authorList>
    </citation>
    <scope>NUCLEOTIDE SEQUENCE [LARGE SCALE GENOMIC DNA]</scope>
    <source>
        <strain evidence="7">cv. PBC81</strain>
    </source>
</reference>
<dbReference type="InterPro" id="IPR043129">
    <property type="entry name" value="ATPase_NBD"/>
</dbReference>
<dbReference type="STRING" id="33114.A0A2G2WJ60"/>
<dbReference type="GO" id="GO:0005524">
    <property type="term" value="F:ATP binding"/>
    <property type="evidence" value="ECO:0007669"/>
    <property type="project" value="UniProtKB-KW"/>
</dbReference>
<evidence type="ECO:0000256" key="5">
    <source>
        <dbReference type="SAM" id="MobiDB-lite"/>
    </source>
</evidence>
<evidence type="ECO:0000256" key="4">
    <source>
        <dbReference type="ARBA" id="ARBA00022840"/>
    </source>
</evidence>
<dbReference type="GO" id="GO:0005856">
    <property type="term" value="C:cytoskeleton"/>
    <property type="evidence" value="ECO:0007669"/>
    <property type="project" value="UniProtKB-SubCell"/>
</dbReference>
<dbReference type="Pfam" id="PF00022">
    <property type="entry name" value="Actin"/>
    <property type="match status" value="1"/>
</dbReference>
<gene>
    <name evidence="6" type="ORF">CQW23_14432</name>
</gene>
<organism evidence="6 7">
    <name type="scientific">Capsicum baccatum</name>
    <name type="common">Peruvian pepper</name>
    <dbReference type="NCBI Taxonomy" id="33114"/>
    <lineage>
        <taxon>Eukaryota</taxon>
        <taxon>Viridiplantae</taxon>
        <taxon>Streptophyta</taxon>
        <taxon>Embryophyta</taxon>
        <taxon>Tracheophyta</taxon>
        <taxon>Spermatophyta</taxon>
        <taxon>Magnoliopsida</taxon>
        <taxon>eudicotyledons</taxon>
        <taxon>Gunneridae</taxon>
        <taxon>Pentapetalae</taxon>
        <taxon>asterids</taxon>
        <taxon>lamiids</taxon>
        <taxon>Solanales</taxon>
        <taxon>Solanaceae</taxon>
        <taxon>Solanoideae</taxon>
        <taxon>Capsiceae</taxon>
        <taxon>Capsicum</taxon>
    </lineage>
</organism>
<evidence type="ECO:0000256" key="2">
    <source>
        <dbReference type="ARBA" id="ARBA00006752"/>
    </source>
</evidence>
<dbReference type="SUPFAM" id="SSF53067">
    <property type="entry name" value="Actin-like ATPase domain"/>
    <property type="match status" value="2"/>
</dbReference>
<reference evidence="7" key="2">
    <citation type="journal article" date="2017" name="J. Anim. Genet.">
        <title>Multiple reference genome sequences of hot pepper reveal the massive evolution of plant disease resistance genes by retroduplication.</title>
        <authorList>
            <person name="Kim S."/>
            <person name="Park J."/>
            <person name="Yeom S.-I."/>
            <person name="Kim Y.-M."/>
            <person name="Seo E."/>
            <person name="Kim K.-T."/>
            <person name="Kim M.-S."/>
            <person name="Lee J.M."/>
            <person name="Cheong K."/>
            <person name="Shin H.-S."/>
            <person name="Kim S.-B."/>
            <person name="Han K."/>
            <person name="Lee J."/>
            <person name="Park M."/>
            <person name="Lee H.-A."/>
            <person name="Lee H.-Y."/>
            <person name="Lee Y."/>
            <person name="Oh S."/>
            <person name="Lee J.H."/>
            <person name="Choi E."/>
            <person name="Choi E."/>
            <person name="Lee S.E."/>
            <person name="Jeon J."/>
            <person name="Kim H."/>
            <person name="Choi G."/>
            <person name="Song H."/>
            <person name="Lee J."/>
            <person name="Lee S.-C."/>
            <person name="Kwon J.-K."/>
            <person name="Lee H.-Y."/>
            <person name="Koo N."/>
            <person name="Hong Y."/>
            <person name="Kim R.W."/>
            <person name="Kang W.-H."/>
            <person name="Huh J.H."/>
            <person name="Kang B.-C."/>
            <person name="Yang T.-J."/>
            <person name="Lee Y.-H."/>
            <person name="Bennetzen J.L."/>
            <person name="Choi D."/>
        </authorList>
    </citation>
    <scope>NUCLEOTIDE SEQUENCE [LARGE SCALE GENOMIC DNA]</scope>
    <source>
        <strain evidence="7">cv. PBC81</strain>
    </source>
</reference>
<evidence type="ECO:0000256" key="3">
    <source>
        <dbReference type="ARBA" id="ARBA00022741"/>
    </source>
</evidence>
<comment type="caution">
    <text evidence="6">The sequence shown here is derived from an EMBL/GenBank/DDBJ whole genome shotgun (WGS) entry which is preliminary data.</text>
</comment>
<name>A0A2G2WJ60_CAPBA</name>
<dbReference type="EMBL" id="MLFT02000006">
    <property type="protein sequence ID" value="PHT45274.1"/>
    <property type="molecule type" value="Genomic_DNA"/>
</dbReference>
<accession>A0A2G2WJ60</accession>
<protein>
    <submittedName>
        <fullName evidence="6">Actin, muscle 2/4/4A</fullName>
    </submittedName>
</protein>
<keyword evidence="3" id="KW-0547">Nucleotide-binding</keyword>
<proteinExistence type="inferred from homology"/>
<dbReference type="Proteomes" id="UP000224567">
    <property type="component" value="Unassembled WGS sequence"/>
</dbReference>